<evidence type="ECO:0000259" key="4">
    <source>
        <dbReference type="SMART" id="SM00470"/>
    </source>
</evidence>
<name>A0A6M3KPQ4_9ZZZZ</name>
<dbReference type="Gene3D" id="3.40.50.150">
    <property type="entry name" value="Vaccinia Virus protein VP39"/>
    <property type="match status" value="1"/>
</dbReference>
<dbReference type="PANTHER" id="PTHR33375">
    <property type="entry name" value="CHROMOSOME-PARTITIONING PROTEIN PARB-RELATED"/>
    <property type="match status" value="1"/>
</dbReference>
<dbReference type="InterPro" id="IPR003115">
    <property type="entry name" value="ParB_N"/>
</dbReference>
<dbReference type="SUPFAM" id="SSF109709">
    <property type="entry name" value="KorB DNA-binding domain-like"/>
    <property type="match status" value="1"/>
</dbReference>
<gene>
    <name evidence="6" type="ORF">MM415A00229_0015</name>
    <name evidence="5" type="ORF">MM415B01070_0011</name>
</gene>
<reference evidence="6" key="1">
    <citation type="submission" date="2020-03" db="EMBL/GenBank/DDBJ databases">
        <title>The deep terrestrial virosphere.</title>
        <authorList>
            <person name="Holmfeldt K."/>
            <person name="Nilsson E."/>
            <person name="Simone D."/>
            <person name="Lopez-Fernandez M."/>
            <person name="Wu X."/>
            <person name="de Brujin I."/>
            <person name="Lundin D."/>
            <person name="Andersson A."/>
            <person name="Bertilsson S."/>
            <person name="Dopson M."/>
        </authorList>
    </citation>
    <scope>NUCLEOTIDE SEQUENCE</scope>
    <source>
        <strain evidence="6">MM415A00229</strain>
        <strain evidence="5">MM415B01070</strain>
    </source>
</reference>
<evidence type="ECO:0000313" key="5">
    <source>
        <dbReference type="EMBL" id="QJA60677.1"/>
    </source>
</evidence>
<keyword evidence="3" id="KW-0949">S-adenosyl-L-methionine</keyword>
<organism evidence="6">
    <name type="scientific">viral metagenome</name>
    <dbReference type="NCBI Taxonomy" id="1070528"/>
    <lineage>
        <taxon>unclassified sequences</taxon>
        <taxon>metagenomes</taxon>
        <taxon>organismal metagenomes</taxon>
    </lineage>
</organism>
<evidence type="ECO:0000256" key="1">
    <source>
        <dbReference type="ARBA" id="ARBA00022603"/>
    </source>
</evidence>
<dbReference type="Pfam" id="PF01555">
    <property type="entry name" value="N6_N4_Mtase"/>
    <property type="match status" value="1"/>
</dbReference>
<dbReference type="InterPro" id="IPR002295">
    <property type="entry name" value="N4/N6-MTase_EcoPI_Mod-like"/>
</dbReference>
<dbReference type="EMBL" id="MT142523">
    <property type="protein sequence ID" value="QJA84067.1"/>
    <property type="molecule type" value="Genomic_DNA"/>
</dbReference>
<dbReference type="InterPro" id="IPR036086">
    <property type="entry name" value="ParB/Sulfiredoxin_sf"/>
</dbReference>
<dbReference type="GO" id="GO:0008170">
    <property type="term" value="F:N-methyltransferase activity"/>
    <property type="evidence" value="ECO:0007669"/>
    <property type="project" value="InterPro"/>
</dbReference>
<evidence type="ECO:0000313" key="6">
    <source>
        <dbReference type="EMBL" id="QJA84067.1"/>
    </source>
</evidence>
<keyword evidence="1 6" id="KW-0489">Methyltransferase</keyword>
<proteinExistence type="predicted"/>
<dbReference type="InterPro" id="IPR029063">
    <property type="entry name" value="SAM-dependent_MTases_sf"/>
</dbReference>
<dbReference type="SUPFAM" id="SSF110849">
    <property type="entry name" value="ParB/Sulfiredoxin"/>
    <property type="match status" value="1"/>
</dbReference>
<dbReference type="Gene3D" id="3.90.1530.10">
    <property type="entry name" value="Conserved hypothetical protein from pyrococcus furiosus pfu- 392566-001, ParB domain"/>
    <property type="match status" value="1"/>
</dbReference>
<dbReference type="SMART" id="SM00470">
    <property type="entry name" value="ParB"/>
    <property type="match status" value="1"/>
</dbReference>
<dbReference type="GO" id="GO:0007059">
    <property type="term" value="P:chromosome segregation"/>
    <property type="evidence" value="ECO:0007669"/>
    <property type="project" value="TreeGrafter"/>
</dbReference>
<dbReference type="PANTHER" id="PTHR33375:SF1">
    <property type="entry name" value="CHROMOSOME-PARTITIONING PROTEIN PARB-RELATED"/>
    <property type="match status" value="1"/>
</dbReference>
<dbReference type="GO" id="GO:0005694">
    <property type="term" value="C:chromosome"/>
    <property type="evidence" value="ECO:0007669"/>
    <property type="project" value="TreeGrafter"/>
</dbReference>
<feature type="domain" description="ParB-like N-terminal" evidence="4">
    <location>
        <begin position="9"/>
        <end position="99"/>
    </location>
</feature>
<dbReference type="GO" id="GO:0032259">
    <property type="term" value="P:methylation"/>
    <property type="evidence" value="ECO:0007669"/>
    <property type="project" value="UniProtKB-KW"/>
</dbReference>
<dbReference type="PRINTS" id="PR00506">
    <property type="entry name" value="D21N6MTFRASE"/>
</dbReference>
<dbReference type="EMBL" id="MT141417">
    <property type="protein sequence ID" value="QJA60677.1"/>
    <property type="molecule type" value="Genomic_DNA"/>
</dbReference>
<dbReference type="AlphaFoldDB" id="A0A6M3KPQ4"/>
<dbReference type="SUPFAM" id="SSF53335">
    <property type="entry name" value="S-adenosyl-L-methionine-dependent methyltransferases"/>
    <property type="match status" value="1"/>
</dbReference>
<sequence length="466" mass="53184">MSTKPIDVIDIPLNRIRVDARARNSYGDLKELSSSIKDKGLINPISVMMLPEDGYFQLLAGGRRLAALTQLQMKEVKCVVYPPGLSGVDLYEIELFENIHRKDLEWSDRAALELKIHNLKQAQLGIKISRDDAPGHTMKDTADLLGKSVSSVSKDIQMARLVEQFPELKECKSPADARRRIGKLTNKIILDMSIEQIDKTPVGDIHRILLDSYKVGDFFDLVKSVPDNSCCIAEIDPPYGIDLIKNRKSFSPKELQVDMEDYYEISSDYVEFLSNVLKETYRCLAQDSWLILWFDMKKTETIMSRVLEVGFQCRAIPGIWEKNVGQTNRPQTYLANFYETFLYARKGNPRIQKQGRSNVFYSKRIDPDKKIHPTEKPISLVHEILSTFVEPWMYVMENSKSYAENLDVDKTKPHTVLVPFAGSGSTLLAAANMNLRTIGFDLSQNYYNNYAERVLLGKPPFYGSRE</sequence>
<dbReference type="InterPro" id="IPR002941">
    <property type="entry name" value="DNA_methylase_N4/N6"/>
</dbReference>
<protein>
    <submittedName>
        <fullName evidence="6">Putative methyltransferase</fullName>
    </submittedName>
</protein>
<accession>A0A6M3KPQ4</accession>
<dbReference type="InterPro" id="IPR050336">
    <property type="entry name" value="Chromosome_partition/occlusion"/>
</dbReference>
<evidence type="ECO:0000256" key="2">
    <source>
        <dbReference type="ARBA" id="ARBA00022679"/>
    </source>
</evidence>
<dbReference type="GO" id="GO:0003677">
    <property type="term" value="F:DNA binding"/>
    <property type="evidence" value="ECO:0007669"/>
    <property type="project" value="InterPro"/>
</dbReference>
<keyword evidence="2 6" id="KW-0808">Transferase</keyword>
<evidence type="ECO:0000256" key="3">
    <source>
        <dbReference type="ARBA" id="ARBA00022691"/>
    </source>
</evidence>
<dbReference type="Pfam" id="PF02195">
    <property type="entry name" value="ParB_N"/>
    <property type="match status" value="1"/>
</dbReference>